<evidence type="ECO:0000313" key="1">
    <source>
        <dbReference type="EnsemblPlants" id="QL03p007144:mrna:CDS:1"/>
    </source>
</evidence>
<reference evidence="1 2" key="1">
    <citation type="journal article" date="2016" name="G3 (Bethesda)">
        <title>First Draft Assembly and Annotation of the Genome of a California Endemic Oak Quercus lobata Nee (Fagaceae).</title>
        <authorList>
            <person name="Sork V.L."/>
            <person name="Fitz-Gibbon S.T."/>
            <person name="Puiu D."/>
            <person name="Crepeau M."/>
            <person name="Gugger P.F."/>
            <person name="Sherman R."/>
            <person name="Stevens K."/>
            <person name="Langley C.H."/>
            <person name="Pellegrini M."/>
            <person name="Salzberg S.L."/>
        </authorList>
    </citation>
    <scope>NUCLEOTIDE SEQUENCE [LARGE SCALE GENOMIC DNA]</scope>
    <source>
        <strain evidence="1 2">cv. SW786</strain>
    </source>
</reference>
<organism evidence="1 2">
    <name type="scientific">Quercus lobata</name>
    <name type="common">Valley oak</name>
    <dbReference type="NCBI Taxonomy" id="97700"/>
    <lineage>
        <taxon>Eukaryota</taxon>
        <taxon>Viridiplantae</taxon>
        <taxon>Streptophyta</taxon>
        <taxon>Embryophyta</taxon>
        <taxon>Tracheophyta</taxon>
        <taxon>Spermatophyta</taxon>
        <taxon>Magnoliopsida</taxon>
        <taxon>eudicotyledons</taxon>
        <taxon>Gunneridae</taxon>
        <taxon>Pentapetalae</taxon>
        <taxon>rosids</taxon>
        <taxon>fabids</taxon>
        <taxon>Fagales</taxon>
        <taxon>Fagaceae</taxon>
        <taxon>Quercus</taxon>
    </lineage>
</organism>
<sequence length="121" mass="13674">MDIKRFNNMMSDHGIYSRETLLISMSNPDHILVNGAYYIELDTYAKREVAVTYVLQDGSHGNSSHMLNKMTTEQGKRKVIDSLKRSMQVDDGTAQYYLSISNGNSRAALSEFSEDLSGRDK</sequence>
<dbReference type="InParanoid" id="A0A7N2L3Z1"/>
<dbReference type="PANTHER" id="PTHR20932">
    <property type="entry name" value="LYSM AND PUTATIVE PEPTIDOGLYCAN-BINDING DOMAIN-CONTAINING PROTEIN"/>
    <property type="match status" value="1"/>
</dbReference>
<accession>A0A7N2L3Z1</accession>
<dbReference type="Gramene" id="QL03p007144:mrna">
    <property type="protein sequence ID" value="QL03p007144:mrna:CDS:1"/>
    <property type="gene ID" value="QL03p007144"/>
</dbReference>
<dbReference type="Proteomes" id="UP000594261">
    <property type="component" value="Chromosome 3"/>
</dbReference>
<dbReference type="InterPro" id="IPR045030">
    <property type="entry name" value="LYSM1-4"/>
</dbReference>
<proteinExistence type="predicted"/>
<dbReference type="AlphaFoldDB" id="A0A7N2L3Z1"/>
<evidence type="ECO:0000313" key="2">
    <source>
        <dbReference type="Proteomes" id="UP000594261"/>
    </source>
</evidence>
<keyword evidence="2" id="KW-1185">Reference proteome</keyword>
<dbReference type="EnsemblPlants" id="QL03p007144:mrna">
    <property type="protein sequence ID" value="QL03p007144:mrna:CDS:1"/>
    <property type="gene ID" value="QL03p007144"/>
</dbReference>
<dbReference type="PANTHER" id="PTHR20932:SF8">
    <property type="entry name" value="LD22649P"/>
    <property type="match status" value="1"/>
</dbReference>
<dbReference type="EMBL" id="LRBV02000003">
    <property type="status" value="NOT_ANNOTATED_CDS"/>
    <property type="molecule type" value="Genomic_DNA"/>
</dbReference>
<name>A0A7N2L3Z1_QUELO</name>
<reference evidence="1" key="2">
    <citation type="submission" date="2021-01" db="UniProtKB">
        <authorList>
            <consortium name="EnsemblPlants"/>
        </authorList>
    </citation>
    <scope>IDENTIFICATION</scope>
</reference>
<protein>
    <submittedName>
        <fullName evidence="1">Uncharacterized protein</fullName>
    </submittedName>
</protein>